<gene>
    <name evidence="10" type="ORF">E2K98_15350</name>
    <name evidence="9" type="ORF">RCG21_18695</name>
</gene>
<accession>A0A4R5VR42</accession>
<evidence type="ECO:0000313" key="10">
    <source>
        <dbReference type="EMBL" id="TDK61078.1"/>
    </source>
</evidence>
<name>A0A4R5VR42_9BACI</name>
<dbReference type="Proteomes" id="UP000295132">
    <property type="component" value="Unassembled WGS sequence"/>
</dbReference>
<evidence type="ECO:0000256" key="4">
    <source>
        <dbReference type="ARBA" id="ARBA00022692"/>
    </source>
</evidence>
<feature type="transmembrane region" description="Helical" evidence="7">
    <location>
        <begin position="93"/>
        <end position="117"/>
    </location>
</feature>
<keyword evidence="2 7" id="KW-0813">Transport</keyword>
<protein>
    <submittedName>
        <fullName evidence="10">Carbohydrate ABC transporter permease</fullName>
    </submittedName>
</protein>
<feature type="transmembrane region" description="Helical" evidence="7">
    <location>
        <begin position="129"/>
        <end position="150"/>
    </location>
</feature>
<evidence type="ECO:0000256" key="5">
    <source>
        <dbReference type="ARBA" id="ARBA00022989"/>
    </source>
</evidence>
<keyword evidence="5 7" id="KW-1133">Transmembrane helix</keyword>
<dbReference type="Pfam" id="PF00528">
    <property type="entry name" value="BPD_transp_1"/>
    <property type="match status" value="1"/>
</dbReference>
<evidence type="ECO:0000256" key="2">
    <source>
        <dbReference type="ARBA" id="ARBA00022448"/>
    </source>
</evidence>
<dbReference type="PROSITE" id="PS50928">
    <property type="entry name" value="ABC_TM1"/>
    <property type="match status" value="1"/>
</dbReference>
<organism evidence="10 11">
    <name type="scientific">Bacillus salipaludis</name>
    <dbReference type="NCBI Taxonomy" id="2547811"/>
    <lineage>
        <taxon>Bacteria</taxon>
        <taxon>Bacillati</taxon>
        <taxon>Bacillota</taxon>
        <taxon>Bacilli</taxon>
        <taxon>Bacillales</taxon>
        <taxon>Bacillaceae</taxon>
        <taxon>Bacillus</taxon>
    </lineage>
</organism>
<keyword evidence="12" id="KW-1185">Reference proteome</keyword>
<dbReference type="SUPFAM" id="SSF161098">
    <property type="entry name" value="MetI-like"/>
    <property type="match status" value="1"/>
</dbReference>
<dbReference type="GO" id="GO:0055085">
    <property type="term" value="P:transmembrane transport"/>
    <property type="evidence" value="ECO:0007669"/>
    <property type="project" value="InterPro"/>
</dbReference>
<keyword evidence="6 7" id="KW-0472">Membrane</keyword>
<dbReference type="Gene3D" id="1.10.3720.10">
    <property type="entry name" value="MetI-like"/>
    <property type="match status" value="1"/>
</dbReference>
<evidence type="ECO:0000313" key="11">
    <source>
        <dbReference type="Proteomes" id="UP000295132"/>
    </source>
</evidence>
<comment type="similarity">
    <text evidence="7">Belongs to the binding-protein-dependent transport system permease family.</text>
</comment>
<dbReference type="InterPro" id="IPR000515">
    <property type="entry name" value="MetI-like"/>
</dbReference>
<feature type="domain" description="ABC transmembrane type-1" evidence="8">
    <location>
        <begin position="94"/>
        <end position="285"/>
    </location>
</feature>
<feature type="transmembrane region" description="Helical" evidence="7">
    <location>
        <begin position="32"/>
        <end position="57"/>
    </location>
</feature>
<dbReference type="InterPro" id="IPR035906">
    <property type="entry name" value="MetI-like_sf"/>
</dbReference>
<dbReference type="PANTHER" id="PTHR43744:SF8">
    <property type="entry name" value="SN-GLYCEROL-3-PHOSPHATE TRANSPORT SYSTEM PERMEASE PROTEIN UGPE"/>
    <property type="match status" value="1"/>
</dbReference>
<dbReference type="PANTHER" id="PTHR43744">
    <property type="entry name" value="ABC TRANSPORTER PERMEASE PROTEIN MG189-RELATED-RELATED"/>
    <property type="match status" value="1"/>
</dbReference>
<reference evidence="9" key="2">
    <citation type="submission" date="2023-08" db="EMBL/GenBank/DDBJ databases">
        <title>Nitrogen cycling bacteria in agricultural field soils.</title>
        <authorList>
            <person name="Jang J."/>
        </authorList>
    </citation>
    <scope>NUCLEOTIDE SEQUENCE</scope>
    <source>
        <strain evidence="9">PS3-36</strain>
    </source>
</reference>
<dbReference type="AlphaFoldDB" id="A0A4R5VR42"/>
<reference evidence="10 11" key="1">
    <citation type="submission" date="2019-03" db="EMBL/GenBank/DDBJ databases">
        <title>Bacillus niacini sp. nov. a Nicotinate-Metabolizing Mesophile Isolated from Soil.</title>
        <authorList>
            <person name="Zhang G."/>
        </authorList>
    </citation>
    <scope>NUCLEOTIDE SEQUENCE [LARGE SCALE GENOMIC DNA]</scope>
    <source>
        <strain evidence="10 11">WN066</strain>
    </source>
</reference>
<proteinExistence type="inferred from homology"/>
<feature type="transmembrane region" description="Helical" evidence="7">
    <location>
        <begin position="162"/>
        <end position="181"/>
    </location>
</feature>
<dbReference type="EMBL" id="JAVGVR010000001">
    <property type="protein sequence ID" value="MDQ6598357.1"/>
    <property type="molecule type" value="Genomic_DNA"/>
</dbReference>
<evidence type="ECO:0000313" key="9">
    <source>
        <dbReference type="EMBL" id="MDQ6598357.1"/>
    </source>
</evidence>
<evidence type="ECO:0000259" key="8">
    <source>
        <dbReference type="PROSITE" id="PS50928"/>
    </source>
</evidence>
<evidence type="ECO:0000256" key="1">
    <source>
        <dbReference type="ARBA" id="ARBA00004651"/>
    </source>
</evidence>
<dbReference type="Proteomes" id="UP001178888">
    <property type="component" value="Unassembled WGS sequence"/>
</dbReference>
<feature type="transmembrane region" description="Helical" evidence="7">
    <location>
        <begin position="264"/>
        <end position="285"/>
    </location>
</feature>
<dbReference type="CDD" id="cd06261">
    <property type="entry name" value="TM_PBP2"/>
    <property type="match status" value="1"/>
</dbReference>
<dbReference type="GO" id="GO:0005886">
    <property type="term" value="C:plasma membrane"/>
    <property type="evidence" value="ECO:0007669"/>
    <property type="project" value="UniProtKB-SubCell"/>
</dbReference>
<sequence>MTTRENPVVKTNEFRPVGTVGRKISTKIKNKIFQGTVLVWFSIFAICIIYPIIWLGLSGLKSNSDFFLSTWSLPKEWLWSNYKAAWDAGIGHFFLNSVLVTVVSVVCVLLFGSMAAYGLSRFHFKGQNFLLIIILSGLMLAPQVSLIPLYKLLQAIGLYNTYGALILPYVAFQLPFAIFLMRSYFLSIPHELEESAILDGCNSWKVYRHIIVPMGKPIIASCALLTGMNVWNEFMFALVFVEDSSLRTIPVGLMNLRSQLNTDFGIQLAGLAISALPMIIAYIIFQRQFVRGLSAGSVKG</sequence>
<keyword evidence="3" id="KW-1003">Cell membrane</keyword>
<evidence type="ECO:0000256" key="7">
    <source>
        <dbReference type="RuleBase" id="RU363032"/>
    </source>
</evidence>
<comment type="subcellular location">
    <subcellularLocation>
        <location evidence="1 7">Cell membrane</location>
        <topology evidence="1 7">Multi-pass membrane protein</topology>
    </subcellularLocation>
</comment>
<evidence type="ECO:0000313" key="12">
    <source>
        <dbReference type="Proteomes" id="UP001178888"/>
    </source>
</evidence>
<comment type="caution">
    <text evidence="10">The sequence shown here is derived from an EMBL/GenBank/DDBJ whole genome shotgun (WGS) entry which is preliminary data.</text>
</comment>
<evidence type="ECO:0000256" key="3">
    <source>
        <dbReference type="ARBA" id="ARBA00022475"/>
    </source>
</evidence>
<evidence type="ECO:0000256" key="6">
    <source>
        <dbReference type="ARBA" id="ARBA00023136"/>
    </source>
</evidence>
<keyword evidence="4 7" id="KW-0812">Transmembrane</keyword>
<dbReference type="RefSeq" id="WP_133335548.1">
    <property type="nucleotide sequence ID" value="NZ_JAVGVR010000001.1"/>
</dbReference>
<dbReference type="EMBL" id="SMYO01000006">
    <property type="protein sequence ID" value="TDK61078.1"/>
    <property type="molecule type" value="Genomic_DNA"/>
</dbReference>